<proteinExistence type="predicted"/>
<accession>A0ABD1UW79</accession>
<gene>
    <name evidence="1" type="ORF">Fot_21917</name>
</gene>
<dbReference type="Proteomes" id="UP001604277">
    <property type="component" value="Unassembled WGS sequence"/>
</dbReference>
<keyword evidence="2" id="KW-1185">Reference proteome</keyword>
<protein>
    <submittedName>
        <fullName evidence="1">Uncharacterized protein</fullName>
    </submittedName>
</protein>
<reference evidence="2" key="1">
    <citation type="submission" date="2024-07" db="EMBL/GenBank/DDBJ databases">
        <title>Two chromosome-level genome assemblies of Korean endemic species Abeliophyllum distichum and Forsythia ovata (Oleaceae).</title>
        <authorList>
            <person name="Jang H."/>
        </authorList>
    </citation>
    <scope>NUCLEOTIDE SEQUENCE [LARGE SCALE GENOMIC DNA]</scope>
</reference>
<dbReference type="AlphaFoldDB" id="A0ABD1UW79"/>
<evidence type="ECO:0000313" key="1">
    <source>
        <dbReference type="EMBL" id="KAL2529316.1"/>
    </source>
</evidence>
<dbReference type="EMBL" id="JBFOLJ010000006">
    <property type="protein sequence ID" value="KAL2529316.1"/>
    <property type="molecule type" value="Genomic_DNA"/>
</dbReference>
<evidence type="ECO:0000313" key="2">
    <source>
        <dbReference type="Proteomes" id="UP001604277"/>
    </source>
</evidence>
<sequence length="101" mass="11662">MSYINKILEKIVLPSGLPLKVLEEDIEVSDEDLQFVNENVDYAAFDTHYQHWGPAFGLNLFPTYGMDVPTMQIYAPQLRPRQDEVFGAWDKYVRSNLPPTN</sequence>
<organism evidence="1 2">
    <name type="scientific">Forsythia ovata</name>
    <dbReference type="NCBI Taxonomy" id="205694"/>
    <lineage>
        <taxon>Eukaryota</taxon>
        <taxon>Viridiplantae</taxon>
        <taxon>Streptophyta</taxon>
        <taxon>Embryophyta</taxon>
        <taxon>Tracheophyta</taxon>
        <taxon>Spermatophyta</taxon>
        <taxon>Magnoliopsida</taxon>
        <taxon>eudicotyledons</taxon>
        <taxon>Gunneridae</taxon>
        <taxon>Pentapetalae</taxon>
        <taxon>asterids</taxon>
        <taxon>lamiids</taxon>
        <taxon>Lamiales</taxon>
        <taxon>Oleaceae</taxon>
        <taxon>Forsythieae</taxon>
        <taxon>Forsythia</taxon>
    </lineage>
</organism>
<name>A0ABD1UW79_9LAMI</name>
<comment type="caution">
    <text evidence="1">The sequence shown here is derived from an EMBL/GenBank/DDBJ whole genome shotgun (WGS) entry which is preliminary data.</text>
</comment>